<dbReference type="STRING" id="1294263.JCM21531_3248"/>
<comment type="caution">
    <text evidence="1">The sequence shown here is derived from an EMBL/GenBank/DDBJ whole genome shotgun (WGS) entry which is preliminary data.</text>
</comment>
<dbReference type="Proteomes" id="UP000019109">
    <property type="component" value="Unassembled WGS sequence"/>
</dbReference>
<evidence type="ECO:0000313" key="1">
    <source>
        <dbReference type="EMBL" id="GAE89696.1"/>
    </source>
</evidence>
<dbReference type="AlphaFoldDB" id="W4V950"/>
<dbReference type="SUPFAM" id="SSF158430">
    <property type="entry name" value="Bacillus cereus metalloprotein-like"/>
    <property type="match status" value="2"/>
</dbReference>
<dbReference type="OrthoDB" id="1633927at2"/>
<dbReference type="InterPro" id="IPR021328">
    <property type="entry name" value="CotB-like"/>
</dbReference>
<reference evidence="1" key="1">
    <citation type="journal article" date="2014" name="Genome Announc.">
        <title>Draft Genome Sequence of Clostridium straminisolvens Strain JCM 21531T, Isolated from a Cellulose-Degrading Bacterial Community.</title>
        <authorList>
            <person name="Yuki M."/>
            <person name="Oshima K."/>
            <person name="Suda W."/>
            <person name="Sakamoto M."/>
            <person name="Kitamura K."/>
            <person name="Iida T."/>
            <person name="Hattori M."/>
            <person name="Ohkuma M."/>
        </authorList>
    </citation>
    <scope>NUCLEOTIDE SEQUENCE [LARGE SCALE GENOMIC DNA]</scope>
    <source>
        <strain evidence="1">JCM 21531</strain>
    </source>
</reference>
<sequence length="202" mass="24068">MTYNIRMTFLPKLEEKINVINQKAIILTAALVNYKKRLFSDVLASRVYISMYPSLLIHMIEEAKQYIGVLQMLQKYEHPYEAHNILEQERFWNDIMCRHMEYIKGSLDPIGRETIEICDKLSKEFWINSQRAKNAESEEVFTHELVNGSIDLMRETTDFMGKWTQELLKCKIHASVLPIVADHTFREANHYYRLLRMFQKMK</sequence>
<organism evidence="1 2">
    <name type="scientific">Acetivibrio straminisolvens JCM 21531</name>
    <dbReference type="NCBI Taxonomy" id="1294263"/>
    <lineage>
        <taxon>Bacteria</taxon>
        <taxon>Bacillati</taxon>
        <taxon>Bacillota</taxon>
        <taxon>Clostridia</taxon>
        <taxon>Eubacteriales</taxon>
        <taxon>Oscillospiraceae</taxon>
        <taxon>Acetivibrio</taxon>
    </lineage>
</organism>
<evidence type="ECO:0000313" key="2">
    <source>
        <dbReference type="Proteomes" id="UP000019109"/>
    </source>
</evidence>
<dbReference type="Gene3D" id="1.20.1260.120">
    <property type="entry name" value="Protein of unknown function DUF2935"/>
    <property type="match status" value="1"/>
</dbReference>
<dbReference type="RefSeq" id="WP_094184791.1">
    <property type="nucleotide sequence ID" value="NZ_BAVR01000043.1"/>
</dbReference>
<gene>
    <name evidence="1" type="ORF">JCM21531_3248</name>
</gene>
<dbReference type="Pfam" id="PF11155">
    <property type="entry name" value="DUF2935"/>
    <property type="match status" value="2"/>
</dbReference>
<evidence type="ECO:0008006" key="3">
    <source>
        <dbReference type="Google" id="ProtNLM"/>
    </source>
</evidence>
<keyword evidence="2" id="KW-1185">Reference proteome</keyword>
<accession>W4V950</accession>
<dbReference type="EMBL" id="BAVR01000043">
    <property type="protein sequence ID" value="GAE89696.1"/>
    <property type="molecule type" value="Genomic_DNA"/>
</dbReference>
<name>W4V950_9FIRM</name>
<proteinExistence type="predicted"/>
<protein>
    <recommendedName>
        <fullName evidence="3">DUF2935 domain-containing protein</fullName>
    </recommendedName>
</protein>